<keyword evidence="2" id="KW-1185">Reference proteome</keyword>
<gene>
    <name evidence="1" type="ORF">MRATA1EN1_LOCUS15326</name>
</gene>
<name>A0ABN8Z362_RANTA</name>
<dbReference type="Proteomes" id="UP001176941">
    <property type="component" value="Chromosome 25"/>
</dbReference>
<sequence>MLSGLALRTIFNCVFMVEKTKLKMQPLESTHHTFLMQSQAACSNGQREEGGGRVEGDAGQRKLPLAESIRVCFAFNAHCNLCHGWLECLSFNYGIWVSDTGSHILVAKFY</sequence>
<proteinExistence type="predicted"/>
<protein>
    <submittedName>
        <fullName evidence="1">Uncharacterized protein</fullName>
    </submittedName>
</protein>
<evidence type="ECO:0000313" key="2">
    <source>
        <dbReference type="Proteomes" id="UP001176941"/>
    </source>
</evidence>
<evidence type="ECO:0000313" key="1">
    <source>
        <dbReference type="EMBL" id="CAI9166364.1"/>
    </source>
</evidence>
<accession>A0ABN8Z362</accession>
<reference evidence="1" key="1">
    <citation type="submission" date="2023-04" db="EMBL/GenBank/DDBJ databases">
        <authorList>
            <consortium name="ELIXIR-Norway"/>
        </authorList>
    </citation>
    <scope>NUCLEOTIDE SEQUENCE [LARGE SCALE GENOMIC DNA]</scope>
</reference>
<dbReference type="EMBL" id="OX459961">
    <property type="protein sequence ID" value="CAI9166364.1"/>
    <property type="molecule type" value="Genomic_DNA"/>
</dbReference>
<organism evidence="1 2">
    <name type="scientific">Rangifer tarandus platyrhynchus</name>
    <name type="common">Svalbard reindeer</name>
    <dbReference type="NCBI Taxonomy" id="3082113"/>
    <lineage>
        <taxon>Eukaryota</taxon>
        <taxon>Metazoa</taxon>
        <taxon>Chordata</taxon>
        <taxon>Craniata</taxon>
        <taxon>Vertebrata</taxon>
        <taxon>Euteleostomi</taxon>
        <taxon>Mammalia</taxon>
        <taxon>Eutheria</taxon>
        <taxon>Laurasiatheria</taxon>
        <taxon>Artiodactyla</taxon>
        <taxon>Ruminantia</taxon>
        <taxon>Pecora</taxon>
        <taxon>Cervidae</taxon>
        <taxon>Odocoileinae</taxon>
        <taxon>Rangifer</taxon>
    </lineage>
</organism>